<evidence type="ECO:0000313" key="2">
    <source>
        <dbReference type="EMBL" id="EEP79863.1"/>
    </source>
</evidence>
<dbReference type="GeneID" id="8441344"/>
<feature type="region of interest" description="Disordered" evidence="1">
    <location>
        <begin position="854"/>
        <end position="894"/>
    </location>
</feature>
<dbReference type="EMBL" id="CH476616">
    <property type="protein sequence ID" value="EEP79863.1"/>
    <property type="molecule type" value="Genomic_DNA"/>
</dbReference>
<feature type="compositionally biased region" description="Polar residues" evidence="1">
    <location>
        <begin position="126"/>
        <end position="140"/>
    </location>
</feature>
<proteinExistence type="predicted"/>
<feature type="compositionally biased region" description="Polar residues" evidence="1">
    <location>
        <begin position="204"/>
        <end position="256"/>
    </location>
</feature>
<feature type="region of interest" description="Disordered" evidence="1">
    <location>
        <begin position="1"/>
        <end position="556"/>
    </location>
</feature>
<dbReference type="eggNOG" id="ENOG502S4ZA">
    <property type="taxonomic scope" value="Eukaryota"/>
</dbReference>
<dbReference type="AlphaFoldDB" id="C4JQF5"/>
<feature type="compositionally biased region" description="Polar residues" evidence="1">
    <location>
        <begin position="434"/>
        <end position="443"/>
    </location>
</feature>
<feature type="compositionally biased region" description="Low complexity" evidence="1">
    <location>
        <begin position="30"/>
        <end position="43"/>
    </location>
</feature>
<organism evidence="2 3">
    <name type="scientific">Uncinocarpus reesii (strain UAMH 1704)</name>
    <dbReference type="NCBI Taxonomy" id="336963"/>
    <lineage>
        <taxon>Eukaryota</taxon>
        <taxon>Fungi</taxon>
        <taxon>Dikarya</taxon>
        <taxon>Ascomycota</taxon>
        <taxon>Pezizomycotina</taxon>
        <taxon>Eurotiomycetes</taxon>
        <taxon>Eurotiomycetidae</taxon>
        <taxon>Onygenales</taxon>
        <taxon>Onygenaceae</taxon>
        <taxon>Uncinocarpus</taxon>
    </lineage>
</organism>
<feature type="compositionally biased region" description="Polar residues" evidence="1">
    <location>
        <begin position="7"/>
        <end position="29"/>
    </location>
</feature>
<feature type="compositionally biased region" description="Low complexity" evidence="1">
    <location>
        <begin position="172"/>
        <end position="191"/>
    </location>
</feature>
<dbReference type="HOGENOM" id="CLU_286704_0_0_1"/>
<dbReference type="KEGG" id="ure:UREG_04709"/>
<feature type="compositionally biased region" description="Basic and acidic residues" evidence="1">
    <location>
        <begin position="492"/>
        <end position="505"/>
    </location>
</feature>
<feature type="compositionally biased region" description="Polar residues" evidence="1">
    <location>
        <begin position="316"/>
        <end position="336"/>
    </location>
</feature>
<dbReference type="OMA" id="QSYKCKW"/>
<dbReference type="RefSeq" id="XP_002545192.1">
    <property type="nucleotide sequence ID" value="XM_002545146.1"/>
</dbReference>
<feature type="region of interest" description="Disordered" evidence="1">
    <location>
        <begin position="676"/>
        <end position="726"/>
    </location>
</feature>
<dbReference type="STRING" id="336963.C4JQF5"/>
<dbReference type="VEuPathDB" id="FungiDB:UREG_04709"/>
<protein>
    <submittedName>
        <fullName evidence="2">Uncharacterized protein</fullName>
    </submittedName>
</protein>
<accession>C4JQF5</accession>
<evidence type="ECO:0000313" key="3">
    <source>
        <dbReference type="Proteomes" id="UP000002058"/>
    </source>
</evidence>
<keyword evidence="3" id="KW-1185">Reference proteome</keyword>
<feature type="compositionally biased region" description="Polar residues" evidence="1">
    <location>
        <begin position="402"/>
        <end position="426"/>
    </location>
</feature>
<sequence>MSYPGYNFSSQHQGPGRSQTSNSSYTARQPASNNPSSAAPISSWHNAEPVYSQYGWQGQNSSLNRQPSNSSNTGNSYSASNEPHKRPQAYSQSTPYQSSQSALDQPRMSLGPSTDNPYNNARVGSGTPSQTDSSVNTNLYYHQKAQIRIPSSDAAPSYQPSQSSLDPMDRPSYAQRSRTAAASAMTALSSSVPNKRFSPHAPIASSTVYSSQSHTYIPTVPDTSPANNRSPPKYSSNPGLGTRQTVTHQASNTTQPPAVHIGQGQDTSHPPPQTPYHSPIPPSQRSRSMLPQDLTPSGRTSRSAATAPPPSHGPAHNTTQSEPAYSSNIKGSQSTITRDDSAMHQYSNPETRNQHTQSDNLGTERSGAVPTQSPLQSSLPTFVDPSKIYDPYHDYERARAAYNQSTQTRQPAQATPAESSQNTTVKQALVAALASNSSQSPLQTGKEETAPVVQDASNPTTGPQGRGIKKVNNSNKPGPKRKRPLPPSSTSMEHENRKGAQEKPKNTPKKRGRPRKALSNAVTKEVQINPPQTTADPNPHSLDAEPSLGSSMEESMASEMRLMIEKMREWRSKDPSLFAKLWEDVKKAPVSANSQSPSNFQAPATQPVSKPNETVAVSDKPPVQTSVGPQAAVADTENLSDLGNFPAARRKRTAKARLTSSDIVAEDAARIASSKATSETVVEVTQKDEPVQSTATPAAVSEEVQKAPGSTQADPQPQSAPKVAKKSNIWPLSKRQALAEAACSYITGHLINQDPSYTQLCEMVEQKGFSINRVHFAKHLLKAVPDLAGGSQPKTTGPTAAGQHPPPAGRSKTSFHTFCGATSHPPLLAQNLPAMPPPAIHPGNRAQMAPPPMFPQLAGSPAPLHQNAPATSQGPNRPDLFQNPSTGAPHTTTLLTLPQPPQMVNLPPPNSSTTPLPLAALAPDAGPHSRLFPPLPPVTRLIPFPPKGQNPSSNGPRPNLSKMVFYQAPAGQAPPNRHITFSSFNSNRSLANNKPKPRTIVPIPHTQEPPPGSKEAQAKKRKFSEIVDLAQASSDEDMADVELTSKMPFSDDPKTAAPSSPATAPLPTMDLSQVQAR</sequence>
<evidence type="ECO:0000256" key="1">
    <source>
        <dbReference type="SAM" id="MobiDB-lite"/>
    </source>
</evidence>
<feature type="region of interest" description="Disordered" evidence="1">
    <location>
        <begin position="970"/>
        <end position="1077"/>
    </location>
</feature>
<dbReference type="OrthoDB" id="5424797at2759"/>
<reference evidence="3" key="1">
    <citation type="journal article" date="2009" name="Genome Res.">
        <title>Comparative genomic analyses of the human fungal pathogens Coccidioides and their relatives.</title>
        <authorList>
            <person name="Sharpton T.J."/>
            <person name="Stajich J.E."/>
            <person name="Rounsley S.D."/>
            <person name="Gardner M.J."/>
            <person name="Wortman J.R."/>
            <person name="Jordar V.S."/>
            <person name="Maiti R."/>
            <person name="Kodira C.D."/>
            <person name="Neafsey D.E."/>
            <person name="Zeng Q."/>
            <person name="Hung C.-Y."/>
            <person name="McMahan C."/>
            <person name="Muszewska A."/>
            <person name="Grynberg M."/>
            <person name="Mandel M.A."/>
            <person name="Kellner E.M."/>
            <person name="Barker B.M."/>
            <person name="Galgiani J.N."/>
            <person name="Orbach M.J."/>
            <person name="Kirkland T.N."/>
            <person name="Cole G.T."/>
            <person name="Henn M.R."/>
            <person name="Birren B.W."/>
            <person name="Taylor J.W."/>
        </authorList>
    </citation>
    <scope>NUCLEOTIDE SEQUENCE [LARGE SCALE GENOMIC DNA]</scope>
    <source>
        <strain evidence="3">UAMH 1704</strain>
    </source>
</reference>
<feature type="compositionally biased region" description="Polar residues" evidence="1">
    <location>
        <begin position="344"/>
        <end position="380"/>
    </location>
</feature>
<feature type="compositionally biased region" description="Polar residues" evidence="1">
    <location>
        <begin position="708"/>
        <end position="719"/>
    </location>
</feature>
<feature type="compositionally biased region" description="Basic residues" evidence="1">
    <location>
        <begin position="506"/>
        <end position="516"/>
    </location>
</feature>
<feature type="compositionally biased region" description="Low complexity" evidence="1">
    <location>
        <begin position="1055"/>
        <end position="1068"/>
    </location>
</feature>
<feature type="compositionally biased region" description="Pro residues" evidence="1">
    <location>
        <begin position="269"/>
        <end position="282"/>
    </location>
</feature>
<feature type="compositionally biased region" description="Polar residues" evidence="1">
    <location>
        <begin position="283"/>
        <end position="304"/>
    </location>
</feature>
<dbReference type="Proteomes" id="UP000002058">
    <property type="component" value="Unassembled WGS sequence"/>
</dbReference>
<dbReference type="InParanoid" id="C4JQF5"/>
<feature type="region of interest" description="Disordered" evidence="1">
    <location>
        <begin position="787"/>
        <end position="815"/>
    </location>
</feature>
<gene>
    <name evidence="2" type="ORF">UREG_04709</name>
</gene>
<feature type="compositionally biased region" description="Polar residues" evidence="1">
    <location>
        <begin position="54"/>
        <end position="81"/>
    </location>
</feature>
<feature type="compositionally biased region" description="Basic and acidic residues" evidence="1">
    <location>
        <begin position="390"/>
        <end position="399"/>
    </location>
</feature>
<feature type="compositionally biased region" description="Polar residues" evidence="1">
    <location>
        <begin position="979"/>
        <end position="992"/>
    </location>
</feature>
<feature type="compositionally biased region" description="Polar residues" evidence="1">
    <location>
        <begin position="591"/>
        <end position="612"/>
    </location>
</feature>
<feature type="compositionally biased region" description="Low complexity" evidence="1">
    <location>
        <begin position="88"/>
        <end position="102"/>
    </location>
</feature>
<feature type="region of interest" description="Disordered" evidence="1">
    <location>
        <begin position="590"/>
        <end position="637"/>
    </location>
</feature>
<name>C4JQF5_UNCRE</name>